<name>A0A382WM59_9ZZZZ</name>
<sequence>LGILTYIPRILRNPKFVLNENFILHPVSSYRTVKTLTKDHTDLFSSIQKLSN</sequence>
<evidence type="ECO:0000313" key="1">
    <source>
        <dbReference type="EMBL" id="SVD59690.1"/>
    </source>
</evidence>
<accession>A0A382WM59</accession>
<dbReference type="EMBL" id="UINC01160831">
    <property type="protein sequence ID" value="SVD59690.1"/>
    <property type="molecule type" value="Genomic_DNA"/>
</dbReference>
<organism evidence="1">
    <name type="scientific">marine metagenome</name>
    <dbReference type="NCBI Taxonomy" id="408172"/>
    <lineage>
        <taxon>unclassified sequences</taxon>
        <taxon>metagenomes</taxon>
        <taxon>ecological metagenomes</taxon>
    </lineage>
</organism>
<protein>
    <submittedName>
        <fullName evidence="1">Uncharacterized protein</fullName>
    </submittedName>
</protein>
<proteinExistence type="predicted"/>
<feature type="non-terminal residue" evidence="1">
    <location>
        <position position="1"/>
    </location>
</feature>
<feature type="non-terminal residue" evidence="1">
    <location>
        <position position="52"/>
    </location>
</feature>
<dbReference type="AlphaFoldDB" id="A0A382WM59"/>
<reference evidence="1" key="1">
    <citation type="submission" date="2018-05" db="EMBL/GenBank/DDBJ databases">
        <authorList>
            <person name="Lanie J.A."/>
            <person name="Ng W.-L."/>
            <person name="Kazmierczak K.M."/>
            <person name="Andrzejewski T.M."/>
            <person name="Davidsen T.M."/>
            <person name="Wayne K.J."/>
            <person name="Tettelin H."/>
            <person name="Glass J.I."/>
            <person name="Rusch D."/>
            <person name="Podicherti R."/>
            <person name="Tsui H.-C.T."/>
            <person name="Winkler M.E."/>
        </authorList>
    </citation>
    <scope>NUCLEOTIDE SEQUENCE</scope>
</reference>
<gene>
    <name evidence="1" type="ORF">METZ01_LOCUS412544</name>
</gene>